<evidence type="ECO:0000256" key="1">
    <source>
        <dbReference type="ARBA" id="ARBA00007228"/>
    </source>
</evidence>
<dbReference type="PANTHER" id="PTHR43191:SF2">
    <property type="entry name" value="RRNA METHYLTRANSFERASE 3, MITOCHONDRIAL"/>
    <property type="match status" value="1"/>
</dbReference>
<sequence>MTPPHSRRLLKRQRQPFNLLTPAVKTRACFYSFPSGRSRPGDSGILRAVFACKRGACMRGQTITSRENPAVKQYTALASSRRRRREDGRFTTEGVKLTLEAFTAGYTPEALFLTQDLTDSVRRRLMPVAAACRRLYEISPSVAAKLAGAVSPQGVFGVFMMLDNRTQPVKIGSNGKYLLLSSLQDPGNVGTILRTAAAFGTDGVILSADCPDLYAPKVLRASMGGVFRARACVSDDLAVSIAALRAAGVPVWAAMPSEGSVSLRDISLHGGGAVVVGNEGGGIAPELAALCDGALTIPMEPGCESLNAAMAAGVILWEMYR</sequence>
<dbReference type="SMART" id="SM00967">
    <property type="entry name" value="SpoU_sub_bind"/>
    <property type="match status" value="1"/>
</dbReference>
<protein>
    <recommendedName>
        <fullName evidence="4">RNA 2-O ribose methyltransferase substrate binding domain-containing protein</fullName>
    </recommendedName>
</protein>
<gene>
    <name evidence="5" type="ORF">B5F11_06615</name>
</gene>
<dbReference type="InterPro" id="IPR029026">
    <property type="entry name" value="tRNA_m1G_MTases_N"/>
</dbReference>
<dbReference type="PANTHER" id="PTHR43191">
    <property type="entry name" value="RRNA METHYLTRANSFERASE 3"/>
    <property type="match status" value="1"/>
</dbReference>
<dbReference type="EMBL" id="NFKP01000006">
    <property type="protein sequence ID" value="OUP69994.1"/>
    <property type="molecule type" value="Genomic_DNA"/>
</dbReference>
<organism evidence="5 6">
    <name type="scientific">Anaerotruncus colihominis</name>
    <dbReference type="NCBI Taxonomy" id="169435"/>
    <lineage>
        <taxon>Bacteria</taxon>
        <taxon>Bacillati</taxon>
        <taxon>Bacillota</taxon>
        <taxon>Clostridia</taxon>
        <taxon>Eubacteriales</taxon>
        <taxon>Oscillospiraceae</taxon>
        <taxon>Anaerotruncus</taxon>
    </lineage>
</organism>
<dbReference type="Gene3D" id="3.40.1280.10">
    <property type="match status" value="1"/>
</dbReference>
<dbReference type="InterPro" id="IPR051259">
    <property type="entry name" value="rRNA_Methyltransferase"/>
</dbReference>
<keyword evidence="3" id="KW-0808">Transferase</keyword>
<evidence type="ECO:0000256" key="2">
    <source>
        <dbReference type="ARBA" id="ARBA00022603"/>
    </source>
</evidence>
<dbReference type="Pfam" id="PF00588">
    <property type="entry name" value="SpoU_methylase"/>
    <property type="match status" value="1"/>
</dbReference>
<proteinExistence type="inferred from homology"/>
<dbReference type="Pfam" id="PF22435">
    <property type="entry name" value="MRM3-like_sub_bind"/>
    <property type="match status" value="1"/>
</dbReference>
<dbReference type="InterPro" id="IPR053888">
    <property type="entry name" value="MRM3-like_sub_bind"/>
</dbReference>
<dbReference type="InterPro" id="IPR029028">
    <property type="entry name" value="Alpha/beta_knot_MTases"/>
</dbReference>
<dbReference type="InterPro" id="IPR029064">
    <property type="entry name" value="Ribosomal_eL30-like_sf"/>
</dbReference>
<evidence type="ECO:0000259" key="4">
    <source>
        <dbReference type="SMART" id="SM00967"/>
    </source>
</evidence>
<evidence type="ECO:0000313" key="5">
    <source>
        <dbReference type="EMBL" id="OUP69994.1"/>
    </source>
</evidence>
<dbReference type="GO" id="GO:0032259">
    <property type="term" value="P:methylation"/>
    <property type="evidence" value="ECO:0007669"/>
    <property type="project" value="UniProtKB-KW"/>
</dbReference>
<evidence type="ECO:0000313" key="6">
    <source>
        <dbReference type="Proteomes" id="UP000196386"/>
    </source>
</evidence>
<dbReference type="InterPro" id="IPR013123">
    <property type="entry name" value="SpoU_subst-bd"/>
</dbReference>
<comment type="caution">
    <text evidence="5">The sequence shown here is derived from an EMBL/GenBank/DDBJ whole genome shotgun (WGS) entry which is preliminary data.</text>
</comment>
<keyword evidence="2" id="KW-0489">Methyltransferase</keyword>
<dbReference type="AlphaFoldDB" id="A0A1Y4MMP3"/>
<dbReference type="GO" id="GO:0005737">
    <property type="term" value="C:cytoplasm"/>
    <property type="evidence" value="ECO:0007669"/>
    <property type="project" value="UniProtKB-ARBA"/>
</dbReference>
<dbReference type="Proteomes" id="UP000196386">
    <property type="component" value="Unassembled WGS sequence"/>
</dbReference>
<dbReference type="SUPFAM" id="SSF75217">
    <property type="entry name" value="alpha/beta knot"/>
    <property type="match status" value="1"/>
</dbReference>
<dbReference type="CDD" id="cd18095">
    <property type="entry name" value="SpoU-like_rRNA-MTase"/>
    <property type="match status" value="1"/>
</dbReference>
<reference evidence="6" key="1">
    <citation type="submission" date="2017-04" db="EMBL/GenBank/DDBJ databases">
        <title>Function of individual gut microbiota members based on whole genome sequencing of pure cultures obtained from chicken caecum.</title>
        <authorList>
            <person name="Medvecky M."/>
            <person name="Cejkova D."/>
            <person name="Polansky O."/>
            <person name="Karasova D."/>
            <person name="Kubasova T."/>
            <person name="Cizek A."/>
            <person name="Rychlik I."/>
        </authorList>
    </citation>
    <scope>NUCLEOTIDE SEQUENCE [LARGE SCALE GENOMIC DNA]</scope>
    <source>
        <strain evidence="6">An175</strain>
    </source>
</reference>
<dbReference type="SUPFAM" id="SSF55315">
    <property type="entry name" value="L30e-like"/>
    <property type="match status" value="1"/>
</dbReference>
<dbReference type="GO" id="GO:0008173">
    <property type="term" value="F:RNA methyltransferase activity"/>
    <property type="evidence" value="ECO:0007669"/>
    <property type="project" value="InterPro"/>
</dbReference>
<dbReference type="GO" id="GO:0006396">
    <property type="term" value="P:RNA processing"/>
    <property type="evidence" value="ECO:0007669"/>
    <property type="project" value="InterPro"/>
</dbReference>
<accession>A0A1Y4MMP3</accession>
<dbReference type="Gene3D" id="3.30.1330.30">
    <property type="match status" value="1"/>
</dbReference>
<name>A0A1Y4MMP3_9FIRM</name>
<feature type="domain" description="RNA 2-O ribose methyltransferase substrate binding" evidence="4">
    <location>
        <begin position="91"/>
        <end position="165"/>
    </location>
</feature>
<comment type="similarity">
    <text evidence="1">Belongs to the class IV-like SAM-binding methyltransferase superfamily. RNA methyltransferase TrmH family.</text>
</comment>
<dbReference type="GO" id="GO:0003723">
    <property type="term" value="F:RNA binding"/>
    <property type="evidence" value="ECO:0007669"/>
    <property type="project" value="InterPro"/>
</dbReference>
<dbReference type="InterPro" id="IPR001537">
    <property type="entry name" value="SpoU_MeTrfase"/>
</dbReference>
<evidence type="ECO:0000256" key="3">
    <source>
        <dbReference type="ARBA" id="ARBA00022679"/>
    </source>
</evidence>